<dbReference type="InterPro" id="IPR051782">
    <property type="entry name" value="ABC_Transporter_VariousFunc"/>
</dbReference>
<comment type="caution">
    <text evidence="5">The sequence shown here is derived from an EMBL/GenBank/DDBJ whole genome shotgun (WGS) entry which is preliminary data.</text>
</comment>
<dbReference type="GO" id="GO:0016887">
    <property type="term" value="F:ATP hydrolysis activity"/>
    <property type="evidence" value="ECO:0007669"/>
    <property type="project" value="InterPro"/>
</dbReference>
<dbReference type="Pfam" id="PF00005">
    <property type="entry name" value="ABC_tran"/>
    <property type="match status" value="1"/>
</dbReference>
<dbReference type="PANTHER" id="PTHR42939">
    <property type="entry name" value="ABC TRANSPORTER ATP-BINDING PROTEIN ALBC-RELATED"/>
    <property type="match status" value="1"/>
</dbReference>
<dbReference type="GO" id="GO:0005524">
    <property type="term" value="F:ATP binding"/>
    <property type="evidence" value="ECO:0007669"/>
    <property type="project" value="UniProtKB-KW"/>
</dbReference>
<dbReference type="PROSITE" id="PS50893">
    <property type="entry name" value="ABC_TRANSPORTER_2"/>
    <property type="match status" value="1"/>
</dbReference>
<gene>
    <name evidence="5" type="primary">ytrB_8</name>
    <name evidence="5" type="ORF">SDC9_58845</name>
</gene>
<keyword evidence="3 5" id="KW-0067">ATP-binding</keyword>
<sequence length="283" mass="31624">MESAIHCSNLKKSYGSFTLDINDLHIATGTVHGLIGANGCGKTTTIKLLLGLLFPDSGDLSVLGSHAIGQDTEIRQNIGFIVEDASVPSLMNAKQLSDVLKQTYHGWDQGRFDLLLKQFQLDAKKQYRMYSRGMKVKLQLAVALSHQASLLILDEPTSGLDPLARDEIITILSEFREDESHTILISSHITSDLEKLCDYVTFLEHGRIRFTREKDELLDEFRLVQTTHQMEADIDSDAIVARRDGSFQVELLMRAQDVPSFVEARRLNLEELIILLSRKGGAA</sequence>
<keyword evidence="1" id="KW-0813">Transport</keyword>
<dbReference type="InterPro" id="IPR027417">
    <property type="entry name" value="P-loop_NTPase"/>
</dbReference>
<evidence type="ECO:0000259" key="4">
    <source>
        <dbReference type="PROSITE" id="PS50893"/>
    </source>
</evidence>
<organism evidence="5">
    <name type="scientific">bioreactor metagenome</name>
    <dbReference type="NCBI Taxonomy" id="1076179"/>
    <lineage>
        <taxon>unclassified sequences</taxon>
        <taxon>metagenomes</taxon>
        <taxon>ecological metagenomes</taxon>
    </lineage>
</organism>
<evidence type="ECO:0000256" key="2">
    <source>
        <dbReference type="ARBA" id="ARBA00022741"/>
    </source>
</evidence>
<accession>A0A644X8L1</accession>
<protein>
    <submittedName>
        <fullName evidence="5">ABC transporter ATP-binding protein YtrB</fullName>
    </submittedName>
</protein>
<dbReference type="PANTHER" id="PTHR42939:SF3">
    <property type="entry name" value="ABC TRANSPORTER ATP-BINDING COMPONENT"/>
    <property type="match status" value="1"/>
</dbReference>
<dbReference type="InterPro" id="IPR003439">
    <property type="entry name" value="ABC_transporter-like_ATP-bd"/>
</dbReference>
<dbReference type="Gene3D" id="3.40.50.300">
    <property type="entry name" value="P-loop containing nucleotide triphosphate hydrolases"/>
    <property type="match status" value="1"/>
</dbReference>
<evidence type="ECO:0000313" key="5">
    <source>
        <dbReference type="EMBL" id="MPM12492.1"/>
    </source>
</evidence>
<proteinExistence type="predicted"/>
<evidence type="ECO:0000256" key="3">
    <source>
        <dbReference type="ARBA" id="ARBA00022840"/>
    </source>
</evidence>
<name>A0A644X8L1_9ZZZZ</name>
<feature type="domain" description="ABC transporter" evidence="4">
    <location>
        <begin position="5"/>
        <end position="230"/>
    </location>
</feature>
<keyword evidence="2" id="KW-0547">Nucleotide-binding</keyword>
<reference evidence="5" key="1">
    <citation type="submission" date="2019-08" db="EMBL/GenBank/DDBJ databases">
        <authorList>
            <person name="Kucharzyk K."/>
            <person name="Murdoch R.W."/>
            <person name="Higgins S."/>
            <person name="Loffler F."/>
        </authorList>
    </citation>
    <scope>NUCLEOTIDE SEQUENCE</scope>
</reference>
<evidence type="ECO:0000256" key="1">
    <source>
        <dbReference type="ARBA" id="ARBA00022448"/>
    </source>
</evidence>
<dbReference type="SUPFAM" id="SSF52540">
    <property type="entry name" value="P-loop containing nucleoside triphosphate hydrolases"/>
    <property type="match status" value="1"/>
</dbReference>
<dbReference type="EMBL" id="VSSQ01001979">
    <property type="protein sequence ID" value="MPM12492.1"/>
    <property type="molecule type" value="Genomic_DNA"/>
</dbReference>
<dbReference type="CDD" id="cd03230">
    <property type="entry name" value="ABC_DR_subfamily_A"/>
    <property type="match status" value="1"/>
</dbReference>
<dbReference type="SMART" id="SM00382">
    <property type="entry name" value="AAA"/>
    <property type="match status" value="1"/>
</dbReference>
<dbReference type="AlphaFoldDB" id="A0A644X8L1"/>
<dbReference type="InterPro" id="IPR003593">
    <property type="entry name" value="AAA+_ATPase"/>
</dbReference>